<dbReference type="InterPro" id="IPR050237">
    <property type="entry name" value="ATP-dep_AMP-bd_enzyme"/>
</dbReference>
<dbReference type="InterPro" id="IPR020845">
    <property type="entry name" value="AMP-binding_CS"/>
</dbReference>
<proteinExistence type="predicted"/>
<evidence type="ECO:0000259" key="2">
    <source>
        <dbReference type="Pfam" id="PF13193"/>
    </source>
</evidence>
<evidence type="ECO:0000313" key="3">
    <source>
        <dbReference type="EMBL" id="GLR65629.1"/>
    </source>
</evidence>
<name>A0ABQ6A0B4_9PROT</name>
<dbReference type="PANTHER" id="PTHR43767:SF1">
    <property type="entry name" value="NONRIBOSOMAL PEPTIDE SYNTHASE PES1 (EUROFUNG)-RELATED"/>
    <property type="match status" value="1"/>
</dbReference>
<dbReference type="SUPFAM" id="SSF56801">
    <property type="entry name" value="Acetyl-CoA synthetase-like"/>
    <property type="match status" value="1"/>
</dbReference>
<dbReference type="EMBL" id="BSOS01000005">
    <property type="protein sequence ID" value="GLR65629.1"/>
    <property type="molecule type" value="Genomic_DNA"/>
</dbReference>
<gene>
    <name evidence="3" type="ORF">GCM10010909_03070</name>
</gene>
<comment type="caution">
    <text evidence="3">The sequence shown here is derived from an EMBL/GenBank/DDBJ whole genome shotgun (WGS) entry which is preliminary data.</text>
</comment>
<evidence type="ECO:0000259" key="1">
    <source>
        <dbReference type="Pfam" id="PF00501"/>
    </source>
</evidence>
<sequence length="550" mass="60096">MDGLSTPRPVPGFEPPHEPAFAMLDDAVRRFGPRPALDFLGRRWSYEQLGQLTNRAAAGLQKLGVRPGVNVGLCLPNCPYSVIMYHAILKAGGTVVNFNPLYTLPEIEAQARETDVSIMVSMDLALIQDKIGKLAASGLFKRVIICPMGPLLTPLKAIAFRLFKRKELARVPDHAPYVTFERLTSGPAQPAPVAIDPTRHIAVLQFTGGTTGKPKAAQLTHTNISVNVRQVLAVLPGIIPGEERMLAILPFFHVFAMTAVMNLSLSIGAEIILLPRLDLKLLMRTIYHRRPTILPGVPTLFTAISNAAEASGKADLSFIKFCVSGGAPLSAEVQDRFERISHCHILEGYGLSETSPVLALNLPGASKRGSVGRALQGTTIEIRDPENPDVILPQGARGEICARGPQVMPGYYHQREEAQVFTGGAFRTGDIGYLDEEGYLFIVDRIKDIIICGGYNVYPRTIEEAAYQHPAVQDAIAIGVPDQYRGQAPKLFVTLRPGKQATGAQILEFLQERLNKIEMPRSVEIRETLPRTMVGKLSKKELVAEEAEQP</sequence>
<keyword evidence="3" id="KW-0436">Ligase</keyword>
<evidence type="ECO:0000313" key="4">
    <source>
        <dbReference type="Proteomes" id="UP001156641"/>
    </source>
</evidence>
<dbReference type="GO" id="GO:0016874">
    <property type="term" value="F:ligase activity"/>
    <property type="evidence" value="ECO:0007669"/>
    <property type="project" value="UniProtKB-KW"/>
</dbReference>
<dbReference type="InterPro" id="IPR025110">
    <property type="entry name" value="AMP-bd_C"/>
</dbReference>
<dbReference type="Proteomes" id="UP001156641">
    <property type="component" value="Unassembled WGS sequence"/>
</dbReference>
<protein>
    <submittedName>
        <fullName evidence="3">Dicarboxylate--CoA ligase PimA</fullName>
    </submittedName>
</protein>
<dbReference type="PANTHER" id="PTHR43767">
    <property type="entry name" value="LONG-CHAIN-FATTY-ACID--COA LIGASE"/>
    <property type="match status" value="1"/>
</dbReference>
<dbReference type="Gene3D" id="3.40.50.12780">
    <property type="entry name" value="N-terminal domain of ligase-like"/>
    <property type="match status" value="1"/>
</dbReference>
<dbReference type="RefSeq" id="WP_284256131.1">
    <property type="nucleotide sequence ID" value="NZ_BSOS01000005.1"/>
</dbReference>
<accession>A0ABQ6A0B4</accession>
<dbReference type="CDD" id="cd05936">
    <property type="entry name" value="FC-FACS_FadD_like"/>
    <property type="match status" value="1"/>
</dbReference>
<dbReference type="PROSITE" id="PS00455">
    <property type="entry name" value="AMP_BINDING"/>
    <property type="match status" value="1"/>
</dbReference>
<feature type="domain" description="AMP-binding enzyme C-terminal" evidence="2">
    <location>
        <begin position="462"/>
        <end position="536"/>
    </location>
</feature>
<dbReference type="InterPro" id="IPR045851">
    <property type="entry name" value="AMP-bd_C_sf"/>
</dbReference>
<reference evidence="4" key="1">
    <citation type="journal article" date="2019" name="Int. J. Syst. Evol. Microbiol.">
        <title>The Global Catalogue of Microorganisms (GCM) 10K type strain sequencing project: providing services to taxonomists for standard genome sequencing and annotation.</title>
        <authorList>
            <consortium name="The Broad Institute Genomics Platform"/>
            <consortium name="The Broad Institute Genome Sequencing Center for Infectious Disease"/>
            <person name="Wu L."/>
            <person name="Ma J."/>
        </authorList>
    </citation>
    <scope>NUCLEOTIDE SEQUENCE [LARGE SCALE GENOMIC DNA]</scope>
    <source>
        <strain evidence="4">NBRC 112502</strain>
    </source>
</reference>
<keyword evidence="4" id="KW-1185">Reference proteome</keyword>
<feature type="domain" description="AMP-dependent synthetase/ligase" evidence="1">
    <location>
        <begin position="25"/>
        <end position="412"/>
    </location>
</feature>
<dbReference type="Pfam" id="PF13193">
    <property type="entry name" value="AMP-binding_C"/>
    <property type="match status" value="1"/>
</dbReference>
<dbReference type="Gene3D" id="3.30.300.30">
    <property type="match status" value="1"/>
</dbReference>
<dbReference type="InterPro" id="IPR042099">
    <property type="entry name" value="ANL_N_sf"/>
</dbReference>
<dbReference type="Pfam" id="PF00501">
    <property type="entry name" value="AMP-binding"/>
    <property type="match status" value="1"/>
</dbReference>
<organism evidence="3 4">
    <name type="scientific">Acidocella aquatica</name>
    <dbReference type="NCBI Taxonomy" id="1922313"/>
    <lineage>
        <taxon>Bacteria</taxon>
        <taxon>Pseudomonadati</taxon>
        <taxon>Pseudomonadota</taxon>
        <taxon>Alphaproteobacteria</taxon>
        <taxon>Acetobacterales</taxon>
        <taxon>Acidocellaceae</taxon>
        <taxon>Acidocella</taxon>
    </lineage>
</organism>
<dbReference type="InterPro" id="IPR000873">
    <property type="entry name" value="AMP-dep_synth/lig_dom"/>
</dbReference>